<dbReference type="InterPro" id="IPR018846">
    <property type="entry name" value="Beta-prop_RSE1/DDB1/CPSF1_1st"/>
</dbReference>
<dbReference type="Pfam" id="PF03178">
    <property type="entry name" value="CPSF_A"/>
    <property type="match status" value="1"/>
</dbReference>
<dbReference type="InterPro" id="IPR015943">
    <property type="entry name" value="WD40/YVTN_repeat-like_dom_sf"/>
</dbReference>
<protein>
    <submittedName>
        <fullName evidence="5">Uncharacterized protein C3H8.05c</fullName>
    </submittedName>
</protein>
<evidence type="ECO:0000256" key="1">
    <source>
        <dbReference type="ARBA" id="ARBA00004123"/>
    </source>
</evidence>
<dbReference type="PANTHER" id="PTHR10644">
    <property type="entry name" value="DNA REPAIR/RNA PROCESSING CPSF FAMILY"/>
    <property type="match status" value="1"/>
</dbReference>
<name>A0A1C7NHP5_9FUNG</name>
<evidence type="ECO:0000256" key="2">
    <source>
        <dbReference type="ARBA" id="ARBA00023242"/>
    </source>
</evidence>
<dbReference type="STRING" id="101091.A0A1C7NHP5"/>
<reference evidence="5 6" key="1">
    <citation type="submission" date="2016-03" db="EMBL/GenBank/DDBJ databases">
        <title>Choanephora cucurbitarum.</title>
        <authorList>
            <person name="Min B."/>
            <person name="Park H."/>
            <person name="Park J.-H."/>
            <person name="Shin H.-D."/>
            <person name="Choi I.-G."/>
        </authorList>
    </citation>
    <scope>NUCLEOTIDE SEQUENCE [LARGE SCALE GENOMIC DNA]</scope>
    <source>
        <strain evidence="5 6">KUS-F28377</strain>
    </source>
</reference>
<evidence type="ECO:0000259" key="3">
    <source>
        <dbReference type="Pfam" id="PF03178"/>
    </source>
</evidence>
<dbReference type="Pfam" id="PF10433">
    <property type="entry name" value="Beta-prop_RSE1_1st"/>
    <property type="match status" value="1"/>
</dbReference>
<dbReference type="AlphaFoldDB" id="A0A1C7NHP5"/>
<dbReference type="InterPro" id="IPR050358">
    <property type="entry name" value="RSE1/DDB1/CFT1"/>
</dbReference>
<evidence type="ECO:0000313" key="5">
    <source>
        <dbReference type="EMBL" id="OBZ88528.1"/>
    </source>
</evidence>
<feature type="domain" description="RSE1/DDB1/CPSF1 first beta-propeller" evidence="4">
    <location>
        <begin position="13"/>
        <end position="411"/>
    </location>
</feature>
<dbReference type="Gene3D" id="2.130.10.10">
    <property type="entry name" value="YVTN repeat-like/Quinoprotein amine dehydrogenase"/>
    <property type="match status" value="2"/>
</dbReference>
<comment type="caution">
    <text evidence="5">The sequence shown here is derived from an EMBL/GenBank/DDBJ whole genome shotgun (WGS) entry which is preliminary data.</text>
</comment>
<keyword evidence="2" id="KW-0539">Nucleus</keyword>
<evidence type="ECO:0000313" key="6">
    <source>
        <dbReference type="Proteomes" id="UP000093000"/>
    </source>
</evidence>
<gene>
    <name evidence="5" type="ORF">A0J61_03431</name>
</gene>
<keyword evidence="6" id="KW-1185">Reference proteome</keyword>
<dbReference type="EMBL" id="LUGH01000147">
    <property type="protein sequence ID" value="OBZ88528.1"/>
    <property type="molecule type" value="Genomic_DNA"/>
</dbReference>
<comment type="subcellular location">
    <subcellularLocation>
        <location evidence="1">Nucleus</location>
    </subcellularLocation>
</comment>
<dbReference type="FunCoup" id="A0A1C7NHP5">
    <property type="interactions" value="186"/>
</dbReference>
<dbReference type="GO" id="GO:0005634">
    <property type="term" value="C:nucleus"/>
    <property type="evidence" value="ECO:0007669"/>
    <property type="project" value="UniProtKB-SubCell"/>
</dbReference>
<dbReference type="InterPro" id="IPR004871">
    <property type="entry name" value="RSE1/DDB1/CPSF1_C"/>
</dbReference>
<dbReference type="GO" id="GO:0003676">
    <property type="term" value="F:nucleic acid binding"/>
    <property type="evidence" value="ECO:0007669"/>
    <property type="project" value="InterPro"/>
</dbReference>
<dbReference type="InParanoid" id="A0A1C7NHP5"/>
<sequence>MFAYYRTSSYSTVINRVLRGSITSADPSDLVLVKGNSFAWFRIGSVTENNPTLLEEQLEQSTFGIISDARLLPCNFQSSEKDHVVLDLDRLSIPYAKHTRHHSIIEGEDVIIALSDYGKLVFLTIISDMDQQVNRFETLAEIYLESPGIEYTKLSKKLAVDPHGRAIAVASFQDRFDIFIMNKSLSRVHFDPVIGRGSEYEQGIIWHMEFLYTKEDSMDRILLVLVVYNDVEKLCRLNLYAIDASDVENVTIEKASRLPLEKNTPLPVLLVPLKFQPEAFILVTEQQVCLLTADDLACGNVLYPTSIIPRPFGSTECSLFTAFASHLDTSKSFVYLGAAEGCLFKLHVHSSTELIWEAVQSVPSVGQAMCMLGTIDIIDQHTNSDNDTHVQLQADLVLVAGESTDHLVLAIPCNASDQMIQHATIQSFVNRAPLTDFQVAYGYRHQQDALIACSGQGDHGALSIITFGIETTALSTSDKPEWRGISQCWNIMSEADHASLLIASSLLDTRILTAKEGHVSDATTKIKIRHDVETLHAASLDTQQCHFLLQVHFQGISIICLDNLEPLAWKPKTEADFNIIFATSCKQDNSILVALCVTYGDVFQIQMIDISYKDKDIQSWDNLVFQERSKRIIQSCPSYFGFLELQSCFILTIGAFDSSLVFYSTELHLIQEIDLACSSAKECSIPNSVAILKSAHSTKPIYLIVGLRQGDLLSFKVNDGLLMEEVLVQKKQPYLHAIGSQTVKLFSCSRNGIYALSEQLWRLTCSDKDCIELEQVLLPRFQRSIDTIACFDADMPLLRQTGNPLAVFADDKLHMFQLNLESKINTNKIQLGQTPRKVLYDKALSYLVVTTTTIEVGKRKNYMQLLDPSSGESLSNLESLDLDLDYSQNSMVLSMAEWTLKNNSKTYKYLCIGLGHTEEETRFSKLAKQLKPKKETGSLILFRLKAKRGNSSSFSIKRIWTLEKLSGGVHSVCPHSAGLLFSAGCHLYLYRLDTVTGKLIEIAHKHLLSTITSIHGDGERICVTSHNNESIAFFGLDDERGKLVFIKSDSAFRSIHHSLVIDQQLAIGVSQSGGMVALYDSSESPYEERLDCLFSFHYSDTLVSPSLALLGTQSDAFYDQTKLFISHVLPWSLDIGTSNSQQTGDAIKPIVTGTIAGGIVHVYRISLQLHLLLVALQDLLLSFEPTKPLLGSPDDFANYYCQLSGGEKATIHGDLVEMFLRLSFDEQLRLVSMADDQINQSLDNALSLFINEDAENKQAFTVDHAVELIKDILIGFLSCK</sequence>
<dbReference type="OrthoDB" id="20774at2759"/>
<organism evidence="5 6">
    <name type="scientific">Choanephora cucurbitarum</name>
    <dbReference type="NCBI Taxonomy" id="101091"/>
    <lineage>
        <taxon>Eukaryota</taxon>
        <taxon>Fungi</taxon>
        <taxon>Fungi incertae sedis</taxon>
        <taxon>Mucoromycota</taxon>
        <taxon>Mucoromycotina</taxon>
        <taxon>Mucoromycetes</taxon>
        <taxon>Mucorales</taxon>
        <taxon>Mucorineae</taxon>
        <taxon>Choanephoraceae</taxon>
        <taxon>Choanephoroideae</taxon>
        <taxon>Choanephora</taxon>
    </lineage>
</organism>
<dbReference type="SUPFAM" id="SSF69322">
    <property type="entry name" value="Tricorn protease domain 2"/>
    <property type="match status" value="1"/>
</dbReference>
<feature type="domain" description="RSE1/DDB1/CPSF1 C-terminal" evidence="3">
    <location>
        <begin position="862"/>
        <end position="1220"/>
    </location>
</feature>
<dbReference type="Proteomes" id="UP000093000">
    <property type="component" value="Unassembled WGS sequence"/>
</dbReference>
<evidence type="ECO:0000259" key="4">
    <source>
        <dbReference type="Pfam" id="PF10433"/>
    </source>
</evidence>
<proteinExistence type="predicted"/>
<accession>A0A1C7NHP5</accession>